<dbReference type="RefSeq" id="WP_144029665.1">
    <property type="nucleotide sequence ID" value="NZ_CP121102.1"/>
</dbReference>
<reference evidence="1" key="2">
    <citation type="submission" date="2023-03" db="EMBL/GenBank/DDBJ databases">
        <authorList>
            <person name="Obshta O."/>
            <person name="Zabrodski M.W."/>
            <person name="Soomro T."/>
            <person name="Wilson G."/>
            <person name="Masood F."/>
            <person name="Thebeau J."/>
            <person name="Bezerra Da Silva M.C."/>
            <person name="Raza F."/>
            <person name="Biganski S."/>
            <person name="Jose M."/>
            <person name="Camilli M."/>
            <person name="Kozii I.V."/>
            <person name="Kozii R.V."/>
            <person name="Simko E."/>
            <person name="Wood S.C."/>
        </authorList>
    </citation>
    <scope>NUCLEOTIDE SEQUENCE</scope>
    <source>
        <strain evidence="1">PL001</strain>
    </source>
</reference>
<sequence length="46" mass="5083">MNRETGTEFVEGYNQKLIYTASLNLEVRDYGEGADQVKNTVKEGGG</sequence>
<organism evidence="1 2">
    <name type="scientific">Paenibacillus larvae</name>
    <dbReference type="NCBI Taxonomy" id="1464"/>
    <lineage>
        <taxon>Bacteria</taxon>
        <taxon>Bacillati</taxon>
        <taxon>Bacillota</taxon>
        <taxon>Bacilli</taxon>
        <taxon>Bacillales</taxon>
        <taxon>Paenibacillaceae</taxon>
        <taxon>Paenibacillus</taxon>
    </lineage>
</organism>
<accession>A0AAP5N3A7</accession>
<protein>
    <submittedName>
        <fullName evidence="1">Uncharacterized protein</fullName>
    </submittedName>
</protein>
<comment type="caution">
    <text evidence="1">The sequence shown here is derived from an EMBL/GenBank/DDBJ whole genome shotgun (WGS) entry which is preliminary data.</text>
</comment>
<dbReference type="EMBL" id="JARQGV010000004">
    <property type="protein sequence ID" value="MDT2253138.1"/>
    <property type="molecule type" value="Genomic_DNA"/>
</dbReference>
<gene>
    <name evidence="1" type="ORF">P7H09_18295</name>
</gene>
<evidence type="ECO:0000313" key="2">
    <source>
        <dbReference type="Proteomes" id="UP001259239"/>
    </source>
</evidence>
<name>A0AAP5N3A7_9BACL</name>
<dbReference type="Proteomes" id="UP001259239">
    <property type="component" value="Unassembled WGS sequence"/>
</dbReference>
<reference evidence="1" key="1">
    <citation type="journal article" date="2023" name="J. Vet. Diagn. Invest.">
        <title>Oxytetracycline-resistant Paenibacillus larvae identified in commercial beekeeping operations in Saskatchewan using pooled honey sampling.</title>
        <authorList>
            <person name="Obshta O."/>
            <person name="Zabrodski M.W."/>
            <person name="Soomro T."/>
            <person name="Wilson G."/>
            <person name="Masood F."/>
            <person name="Thebeau J."/>
            <person name="Silva M.C.B."/>
            <person name="Biganski S."/>
            <person name="Kozii I.V."/>
            <person name="Koziy R.V."/>
            <person name="Raza M.F."/>
            <person name="Jose M.S."/>
            <person name="Simko E."/>
            <person name="Wood S.C."/>
        </authorList>
    </citation>
    <scope>NUCLEOTIDE SEQUENCE</scope>
    <source>
        <strain evidence="1">PL001</strain>
    </source>
</reference>
<evidence type="ECO:0000313" key="1">
    <source>
        <dbReference type="EMBL" id="MDT2253138.1"/>
    </source>
</evidence>
<dbReference type="AlphaFoldDB" id="A0AAP5N3A7"/>
<proteinExistence type="predicted"/>